<evidence type="ECO:0008006" key="3">
    <source>
        <dbReference type="Google" id="ProtNLM"/>
    </source>
</evidence>
<reference evidence="1 2" key="1">
    <citation type="submission" date="2019-12" db="EMBL/GenBank/DDBJ databases">
        <title>Novel species isolated from a subtropical stream in China.</title>
        <authorList>
            <person name="Lu H."/>
        </authorList>
    </citation>
    <scope>NUCLEOTIDE SEQUENCE [LARGE SCALE GENOMIC DNA]</scope>
    <source>
        <strain evidence="1 2">FT107W</strain>
    </source>
</reference>
<dbReference type="AlphaFoldDB" id="A0A845HTP0"/>
<protein>
    <recommendedName>
        <fullName evidence="3">DUF1016 family protein</fullName>
    </recommendedName>
</protein>
<proteinExistence type="predicted"/>
<evidence type="ECO:0000313" key="2">
    <source>
        <dbReference type="Proteomes" id="UP000484875"/>
    </source>
</evidence>
<sequence length="24" mass="2740">MTAAYWEIGRRIVECEQAGEERAA</sequence>
<name>A0A845HTP0_9BURK</name>
<dbReference type="Proteomes" id="UP000484875">
    <property type="component" value="Unassembled WGS sequence"/>
</dbReference>
<comment type="caution">
    <text evidence="1">The sequence shown here is derived from an EMBL/GenBank/DDBJ whole genome shotgun (WGS) entry which is preliminary data.</text>
</comment>
<dbReference type="EMBL" id="WWCV01000066">
    <property type="protein sequence ID" value="MYN20194.1"/>
    <property type="molecule type" value="Genomic_DNA"/>
</dbReference>
<gene>
    <name evidence="1" type="ORF">GTP81_25960</name>
</gene>
<accession>A0A845HTP0</accession>
<evidence type="ECO:0000313" key="1">
    <source>
        <dbReference type="EMBL" id="MYN20194.1"/>
    </source>
</evidence>
<organism evidence="1 2">
    <name type="scientific">Duganella vulcania</name>
    <dbReference type="NCBI Taxonomy" id="2692166"/>
    <lineage>
        <taxon>Bacteria</taxon>
        <taxon>Pseudomonadati</taxon>
        <taxon>Pseudomonadota</taxon>
        <taxon>Betaproteobacteria</taxon>
        <taxon>Burkholderiales</taxon>
        <taxon>Oxalobacteraceae</taxon>
        <taxon>Telluria group</taxon>
        <taxon>Duganella</taxon>
    </lineage>
</organism>
<keyword evidence="2" id="KW-1185">Reference proteome</keyword>